<feature type="region of interest" description="Disordered" evidence="2">
    <location>
        <begin position="127"/>
        <end position="155"/>
    </location>
</feature>
<dbReference type="RefSeq" id="XP_023669769.1">
    <property type="nucleotide sequence ID" value="XM_023814001.2"/>
</dbReference>
<dbReference type="PANTHER" id="PTHR23313">
    <property type="entry name" value="TSEC1-RELATED"/>
    <property type="match status" value="1"/>
</dbReference>
<reference evidence="3" key="1">
    <citation type="submission" date="2025-08" db="UniProtKB">
        <authorList>
            <consortium name="Ensembl"/>
        </authorList>
    </citation>
    <scope>IDENTIFICATION</scope>
</reference>
<proteinExistence type="predicted"/>
<dbReference type="Proteomes" id="UP000261540">
    <property type="component" value="Unplaced"/>
</dbReference>
<dbReference type="Ensembl" id="ENSPKIT00000029571.1">
    <property type="protein sequence ID" value="ENSPKIP00000005564.1"/>
    <property type="gene ID" value="ENSPKIG00000022193.1"/>
</dbReference>
<feature type="compositionally biased region" description="Low complexity" evidence="2">
    <location>
        <begin position="22"/>
        <end position="34"/>
    </location>
</feature>
<dbReference type="PANTHER" id="PTHR23313:SF0">
    <property type="entry name" value="TESTIS-EXPRESSED PROTEIN 9"/>
    <property type="match status" value="1"/>
</dbReference>
<dbReference type="RefSeq" id="XP_023669770.1">
    <property type="nucleotide sequence ID" value="XM_023814002.2"/>
</dbReference>
<feature type="coiled-coil region" evidence="1">
    <location>
        <begin position="60"/>
        <end position="98"/>
    </location>
</feature>
<evidence type="ECO:0000256" key="2">
    <source>
        <dbReference type="SAM" id="MobiDB-lite"/>
    </source>
</evidence>
<evidence type="ECO:0000313" key="3">
    <source>
        <dbReference type="Ensembl" id="ENSPKIP00000005564.1"/>
    </source>
</evidence>
<keyword evidence="4" id="KW-1185">Reference proteome</keyword>
<sequence length="416" mass="46853">MTGDRDAYFSAAGKMAEARRTSSSQELRRASSSRTTKSQGGRPFNRPSTVPQLKAPQTDLLLKEEEYKRLNAELEAKAAELVQQAEELMREQNEVLAKPIPSHIGIDLDIEDDEKYYRNLSLTSPTDKQSSLKAVNKRKNISKKASVQSRPPSGQQIKSKALAASAADDVAIVEDFVDFSLAKTISSIKGKLEEGATPEDVMGDVMPSVGEEMGSEAQIRYLKAKLRVTQEEVNRLCHECNIKDDEICSLTAKKKESEAERSRLQRMTSVQQAQMEKHKALAEDSSRKSEGLQQQVETLKKEIESLRRAQKQAASTHSATEVRLNRALEEVERCRVQLCKIKQSGKDSASQEHQKMEVLQAENKKLEKQKAELIAGFKKQLRLIDILKRQKMHFEAAKMLSFTEEEFVKALDWETS</sequence>
<dbReference type="OrthoDB" id="269872at2759"/>
<dbReference type="AlphaFoldDB" id="A0A3B3QIB7"/>
<evidence type="ECO:0000256" key="1">
    <source>
        <dbReference type="SAM" id="Coils"/>
    </source>
</evidence>
<organism evidence="3 4">
    <name type="scientific">Paramormyrops kingsleyae</name>
    <dbReference type="NCBI Taxonomy" id="1676925"/>
    <lineage>
        <taxon>Eukaryota</taxon>
        <taxon>Metazoa</taxon>
        <taxon>Chordata</taxon>
        <taxon>Craniata</taxon>
        <taxon>Vertebrata</taxon>
        <taxon>Euteleostomi</taxon>
        <taxon>Actinopterygii</taxon>
        <taxon>Neopterygii</taxon>
        <taxon>Teleostei</taxon>
        <taxon>Osteoglossocephala</taxon>
        <taxon>Osteoglossomorpha</taxon>
        <taxon>Osteoglossiformes</taxon>
        <taxon>Mormyridae</taxon>
        <taxon>Paramormyrops</taxon>
    </lineage>
</organism>
<dbReference type="GeneTree" id="ENSGT00390000018333"/>
<keyword evidence="1" id="KW-0175">Coiled coil</keyword>
<feature type="coiled-coil region" evidence="1">
    <location>
        <begin position="275"/>
        <end position="316"/>
    </location>
</feature>
<dbReference type="GeneID" id="111844996"/>
<evidence type="ECO:0000313" key="4">
    <source>
        <dbReference type="Proteomes" id="UP000261540"/>
    </source>
</evidence>
<feature type="compositionally biased region" description="Polar residues" evidence="2">
    <location>
        <begin position="143"/>
        <end position="154"/>
    </location>
</feature>
<reference evidence="3" key="2">
    <citation type="submission" date="2025-09" db="UniProtKB">
        <authorList>
            <consortium name="Ensembl"/>
        </authorList>
    </citation>
    <scope>IDENTIFICATION</scope>
</reference>
<feature type="coiled-coil region" evidence="1">
    <location>
        <begin position="349"/>
        <end position="376"/>
    </location>
</feature>
<protein>
    <submittedName>
        <fullName evidence="3">Testis expressed 9</fullName>
    </submittedName>
</protein>
<accession>A0A3B3QIB7</accession>
<name>A0A3B3QIB7_9TELE</name>
<dbReference type="STRING" id="1676925.ENSPKIP00000005564"/>
<feature type="region of interest" description="Disordered" evidence="2">
    <location>
        <begin position="1"/>
        <end position="58"/>
    </location>
</feature>